<evidence type="ECO:0000313" key="3">
    <source>
        <dbReference type="Proteomes" id="UP000237381"/>
    </source>
</evidence>
<organism evidence="2 3">
    <name type="scientific">Paraburkholderia eburnea</name>
    <dbReference type="NCBI Taxonomy" id="1189126"/>
    <lineage>
        <taxon>Bacteria</taxon>
        <taxon>Pseudomonadati</taxon>
        <taxon>Pseudomonadota</taxon>
        <taxon>Betaproteobacteria</taxon>
        <taxon>Burkholderiales</taxon>
        <taxon>Burkholderiaceae</taxon>
        <taxon>Paraburkholderia</taxon>
    </lineage>
</organism>
<sequence>MIRKFICRLLAGSVLTALSVSAAFAQWSSGQLLTAAALNYQFALYVPIAGGTLTGPLTVPTLTVSNALSATNSQITGTASSPGSLSIENQVIGAAATLGFGTTTWSPAELEISNNATSDNVLHLISTSPTGISAMAFRGTDSQFNPNPSAVNEHMAIGWSNHGSLDFMEFSNYNAGFNPAYAPPHVIMQQTGGIDPTGGTAIQCNTTAGSVTLSCAGPVPAAASSLYVEGYGILDNTQIASGGGTSTPTLTNAATQTITNSTIHFWTPSYSQRQFFSAERDNQVYFNYWDGMQAVVVNRASSQEQVGVYGGQLSSVRQILGNAITDAASTRDRFILWNSTSTSAKTETIPGCTTPALVASGSPSTAGQTITIVDEAVTAGAYPITVNPTTGQINFGSSAVISQNSGSLTLTCDGAGNWVTASPATGSFGALSASGAVGGAGFSNYLASPPAIGGATANAGTFTTVNANTSVNANGSYYVFSRLVLANVSPGISSGFGAGSSIGANTGAIGFKLTIGTGGTATSGVLSMPTASNGWNCYANDITTQSSTVFSTKMTASTTTSVTLTNFNTSGAAAAWAANDTLVVSCVGF</sequence>
<proteinExistence type="predicted"/>
<feature type="signal peptide" evidence="1">
    <location>
        <begin position="1"/>
        <end position="25"/>
    </location>
</feature>
<evidence type="ECO:0000313" key="2">
    <source>
        <dbReference type="EMBL" id="POR52746.1"/>
    </source>
</evidence>
<name>A0A2S4MDC4_9BURK</name>
<comment type="caution">
    <text evidence="2">The sequence shown here is derived from an EMBL/GenBank/DDBJ whole genome shotgun (WGS) entry which is preliminary data.</text>
</comment>
<gene>
    <name evidence="2" type="ORF">B0G62_10443</name>
</gene>
<dbReference type="EMBL" id="PQGA01000004">
    <property type="protein sequence ID" value="POR52746.1"/>
    <property type="molecule type" value="Genomic_DNA"/>
</dbReference>
<dbReference type="AlphaFoldDB" id="A0A2S4MDC4"/>
<dbReference type="OrthoDB" id="10021133at2"/>
<dbReference type="Proteomes" id="UP000237381">
    <property type="component" value="Unassembled WGS sequence"/>
</dbReference>
<keyword evidence="1" id="KW-0732">Signal</keyword>
<feature type="chain" id="PRO_5015441742" evidence="1">
    <location>
        <begin position="26"/>
        <end position="589"/>
    </location>
</feature>
<dbReference type="RefSeq" id="WP_146055238.1">
    <property type="nucleotide sequence ID" value="NZ_PQGA01000004.1"/>
</dbReference>
<evidence type="ECO:0000256" key="1">
    <source>
        <dbReference type="SAM" id="SignalP"/>
    </source>
</evidence>
<keyword evidence="3" id="KW-1185">Reference proteome</keyword>
<accession>A0A2S4MDC4</accession>
<reference evidence="2 3" key="1">
    <citation type="submission" date="2018-01" db="EMBL/GenBank/DDBJ databases">
        <title>Genomic Encyclopedia of Type Strains, Phase III (KMG-III): the genomes of soil and plant-associated and newly described type strains.</title>
        <authorList>
            <person name="Whitman W."/>
        </authorList>
    </citation>
    <scope>NUCLEOTIDE SEQUENCE [LARGE SCALE GENOMIC DNA]</scope>
    <source>
        <strain evidence="2 3">JCM 18070</strain>
    </source>
</reference>
<protein>
    <submittedName>
        <fullName evidence="2">Uncharacterized protein</fullName>
    </submittedName>
</protein>